<keyword evidence="1" id="KW-0812">Transmembrane</keyword>
<evidence type="ECO:0000313" key="3">
    <source>
        <dbReference type="EMBL" id="KAB0679019.1"/>
    </source>
</evidence>
<sequence length="388" mass="41088">MSLAAEATGPKGFDLRFRQVRLLSGLVLFAFVASHLLNLALGLVSFEALDRWRPILIAPFANPVGEVLLVLSVLVHVAAGLATTARRRSFALTRLDLLQLALGLATPPLVMAHVLTMRMTGAIVAGFEASYATILAIYWSAAPLLAIQQLLAVAAVWLHAVIGFYAVLVLRPVWPRIRNLVLPLLFGLPVMALLGFARGGTEVVAQLAADPAARARLQAATSAVATAAPTIFAWQDRLLFAYAVAVLLALAAWFGRATLRRRSEVRVRYDGGIEATGRAGLSVLEISRLAGVDHAHVCEGRGRCGTCRIAVHAGGDRLSAPGAAETRTLRSLGAIPNVRLACQARVLSGAVVVERLVPAYADASAARHPEDWIEDRPEVTGVPAGAAA</sequence>
<feature type="transmembrane region" description="Helical" evidence="1">
    <location>
        <begin position="180"/>
        <end position="197"/>
    </location>
</feature>
<evidence type="ECO:0000259" key="2">
    <source>
        <dbReference type="PROSITE" id="PS51085"/>
    </source>
</evidence>
<feature type="transmembrane region" description="Helical" evidence="1">
    <location>
        <begin position="67"/>
        <end position="85"/>
    </location>
</feature>
<dbReference type="EMBL" id="VZDO01000011">
    <property type="protein sequence ID" value="KAB0679019.1"/>
    <property type="molecule type" value="Genomic_DNA"/>
</dbReference>
<dbReference type="InterPro" id="IPR001041">
    <property type="entry name" value="2Fe-2S_ferredoxin-type"/>
</dbReference>
<feature type="transmembrane region" description="Helical" evidence="1">
    <location>
        <begin position="20"/>
        <end position="46"/>
    </location>
</feature>
<dbReference type="InterPro" id="IPR036010">
    <property type="entry name" value="2Fe-2S_ferredoxin-like_sf"/>
</dbReference>
<proteinExistence type="predicted"/>
<protein>
    <submittedName>
        <fullName evidence="3">(2Fe-2S)-binding protein</fullName>
    </submittedName>
</protein>
<dbReference type="SUPFAM" id="SSF81343">
    <property type="entry name" value="Fumarate reductase respiratory complex transmembrane subunits"/>
    <property type="match status" value="1"/>
</dbReference>
<feature type="transmembrane region" description="Helical" evidence="1">
    <location>
        <begin position="239"/>
        <end position="259"/>
    </location>
</feature>
<dbReference type="AlphaFoldDB" id="A0A7V7TZ86"/>
<dbReference type="Pfam" id="PF00111">
    <property type="entry name" value="Fer2"/>
    <property type="match status" value="1"/>
</dbReference>
<feature type="domain" description="2Fe-2S ferredoxin-type" evidence="2">
    <location>
        <begin position="263"/>
        <end position="359"/>
    </location>
</feature>
<dbReference type="InterPro" id="IPR034804">
    <property type="entry name" value="SQR/QFR_C/D"/>
</dbReference>
<dbReference type="Proteomes" id="UP000432089">
    <property type="component" value="Unassembled WGS sequence"/>
</dbReference>
<dbReference type="CDD" id="cd00207">
    <property type="entry name" value="fer2"/>
    <property type="match status" value="1"/>
</dbReference>
<reference evidence="3 4" key="1">
    <citation type="submission" date="2019-09" db="EMBL/GenBank/DDBJ databases">
        <title>YIM 132180 draft genome.</title>
        <authorList>
            <person name="Zhang K."/>
        </authorList>
    </citation>
    <scope>NUCLEOTIDE SEQUENCE [LARGE SCALE GENOMIC DNA]</scope>
    <source>
        <strain evidence="3 4">YIM 132180</strain>
    </source>
</reference>
<dbReference type="GO" id="GO:0051536">
    <property type="term" value="F:iron-sulfur cluster binding"/>
    <property type="evidence" value="ECO:0007669"/>
    <property type="project" value="InterPro"/>
</dbReference>
<dbReference type="Gene3D" id="1.20.1300.10">
    <property type="entry name" value="Fumarate reductase/succinate dehydrogenase, transmembrane subunit"/>
    <property type="match status" value="1"/>
</dbReference>
<keyword evidence="1" id="KW-1133">Transmembrane helix</keyword>
<accession>A0A7V7TZ86</accession>
<evidence type="ECO:0000256" key="1">
    <source>
        <dbReference type="SAM" id="Phobius"/>
    </source>
</evidence>
<name>A0A7V7TZ86_9HYPH</name>
<dbReference type="GO" id="GO:0016020">
    <property type="term" value="C:membrane"/>
    <property type="evidence" value="ECO:0007669"/>
    <property type="project" value="InterPro"/>
</dbReference>
<dbReference type="SUPFAM" id="SSF54292">
    <property type="entry name" value="2Fe-2S ferredoxin-like"/>
    <property type="match status" value="1"/>
</dbReference>
<dbReference type="Gene3D" id="3.10.20.30">
    <property type="match status" value="1"/>
</dbReference>
<keyword evidence="4" id="KW-1185">Reference proteome</keyword>
<dbReference type="PROSITE" id="PS51085">
    <property type="entry name" value="2FE2S_FER_2"/>
    <property type="match status" value="1"/>
</dbReference>
<gene>
    <name evidence="3" type="ORF">F6X38_14045</name>
</gene>
<feature type="transmembrane region" description="Helical" evidence="1">
    <location>
        <begin position="147"/>
        <end position="168"/>
    </location>
</feature>
<evidence type="ECO:0000313" key="4">
    <source>
        <dbReference type="Proteomes" id="UP000432089"/>
    </source>
</evidence>
<dbReference type="InterPro" id="IPR012675">
    <property type="entry name" value="Beta-grasp_dom_sf"/>
</dbReference>
<organism evidence="3 4">
    <name type="scientific">Plantimonas leprariae</name>
    <dbReference type="NCBI Taxonomy" id="2615207"/>
    <lineage>
        <taxon>Bacteria</taxon>
        <taxon>Pseudomonadati</taxon>
        <taxon>Pseudomonadota</taxon>
        <taxon>Alphaproteobacteria</taxon>
        <taxon>Hyphomicrobiales</taxon>
        <taxon>Aurantimonadaceae</taxon>
        <taxon>Plantimonas</taxon>
    </lineage>
</organism>
<dbReference type="RefSeq" id="WP_150970589.1">
    <property type="nucleotide sequence ID" value="NZ_VZDO01000011.1"/>
</dbReference>
<feature type="transmembrane region" description="Helical" evidence="1">
    <location>
        <begin position="122"/>
        <end position="141"/>
    </location>
</feature>
<keyword evidence="1" id="KW-0472">Membrane</keyword>
<comment type="caution">
    <text evidence="3">The sequence shown here is derived from an EMBL/GenBank/DDBJ whole genome shotgun (WGS) entry which is preliminary data.</text>
</comment>